<evidence type="ECO:0000313" key="4">
    <source>
        <dbReference type="Proteomes" id="UP000019471"/>
    </source>
</evidence>
<dbReference type="Gene3D" id="3.20.20.70">
    <property type="entry name" value="Aldolase class I"/>
    <property type="match status" value="1"/>
</dbReference>
<dbReference type="SUPFAM" id="SSF51395">
    <property type="entry name" value="FMN-linked oxidoreductases"/>
    <property type="match status" value="1"/>
</dbReference>
<dbReference type="HOGENOM" id="CLU_2096642_0_0_1"/>
<sequence>MMQMCVVKDQSRTKQLLDRAKGRWSTTLSHPGTSSQRLPQRLHALLGYLSIALVHVDASLEWAEIILWLGKATTMQIWLKGVLNPADVQLAIDHGVNGVIILVSRWPPARRSAPHP</sequence>
<protein>
    <recommendedName>
        <fullName evidence="2">FMN-dependent dehydrogenase domain-containing protein</fullName>
    </recommendedName>
</protein>
<evidence type="ECO:0000256" key="1">
    <source>
        <dbReference type="ARBA" id="ARBA00001917"/>
    </source>
</evidence>
<accession>W9WRD9</accession>
<dbReference type="STRING" id="1182543.W9WRD9"/>
<comment type="caution">
    <text evidence="3">The sequence shown here is derived from an EMBL/GenBank/DDBJ whole genome shotgun (WGS) entry which is preliminary data.</text>
</comment>
<dbReference type="Pfam" id="PF01070">
    <property type="entry name" value="FMN_dh"/>
    <property type="match status" value="1"/>
</dbReference>
<dbReference type="RefSeq" id="XP_007744556.1">
    <property type="nucleotide sequence ID" value="XM_007746366.1"/>
</dbReference>
<comment type="cofactor">
    <cofactor evidence="1">
        <name>FMN</name>
        <dbReference type="ChEBI" id="CHEBI:58210"/>
    </cofactor>
</comment>
<dbReference type="Proteomes" id="UP000019471">
    <property type="component" value="Unassembled WGS sequence"/>
</dbReference>
<name>W9WRD9_9EURO</name>
<dbReference type="GeneID" id="19190483"/>
<organism evidence="3 4">
    <name type="scientific">Cladophialophora psammophila CBS 110553</name>
    <dbReference type="NCBI Taxonomy" id="1182543"/>
    <lineage>
        <taxon>Eukaryota</taxon>
        <taxon>Fungi</taxon>
        <taxon>Dikarya</taxon>
        <taxon>Ascomycota</taxon>
        <taxon>Pezizomycotina</taxon>
        <taxon>Eurotiomycetes</taxon>
        <taxon>Chaetothyriomycetidae</taxon>
        <taxon>Chaetothyriales</taxon>
        <taxon>Herpotrichiellaceae</taxon>
        <taxon>Cladophialophora</taxon>
    </lineage>
</organism>
<dbReference type="InterPro" id="IPR013785">
    <property type="entry name" value="Aldolase_TIM"/>
</dbReference>
<reference evidence="3 4" key="1">
    <citation type="submission" date="2013-03" db="EMBL/GenBank/DDBJ databases">
        <title>The Genome Sequence of Cladophialophora psammophila CBS 110553.</title>
        <authorList>
            <consortium name="The Broad Institute Genomics Platform"/>
            <person name="Cuomo C."/>
            <person name="de Hoog S."/>
            <person name="Gorbushina A."/>
            <person name="Walker B."/>
            <person name="Young S.K."/>
            <person name="Zeng Q."/>
            <person name="Gargeya S."/>
            <person name="Fitzgerald M."/>
            <person name="Haas B."/>
            <person name="Abouelleil A."/>
            <person name="Allen A.W."/>
            <person name="Alvarado L."/>
            <person name="Arachchi H.M."/>
            <person name="Berlin A.M."/>
            <person name="Chapman S.B."/>
            <person name="Gainer-Dewar J."/>
            <person name="Goldberg J."/>
            <person name="Griggs A."/>
            <person name="Gujja S."/>
            <person name="Hansen M."/>
            <person name="Howarth C."/>
            <person name="Imamovic A."/>
            <person name="Ireland A."/>
            <person name="Larimer J."/>
            <person name="McCowan C."/>
            <person name="Murphy C."/>
            <person name="Pearson M."/>
            <person name="Poon T.W."/>
            <person name="Priest M."/>
            <person name="Roberts A."/>
            <person name="Saif S."/>
            <person name="Shea T."/>
            <person name="Sisk P."/>
            <person name="Sykes S."/>
            <person name="Wortman J."/>
            <person name="Nusbaum C."/>
            <person name="Birren B."/>
        </authorList>
    </citation>
    <scope>NUCLEOTIDE SEQUENCE [LARGE SCALE GENOMIC DNA]</scope>
    <source>
        <strain evidence="3 4">CBS 110553</strain>
    </source>
</reference>
<evidence type="ECO:0000313" key="3">
    <source>
        <dbReference type="EMBL" id="EXJ70777.1"/>
    </source>
</evidence>
<proteinExistence type="predicted"/>
<dbReference type="GO" id="GO:0016491">
    <property type="term" value="F:oxidoreductase activity"/>
    <property type="evidence" value="ECO:0007669"/>
    <property type="project" value="InterPro"/>
</dbReference>
<dbReference type="InterPro" id="IPR000262">
    <property type="entry name" value="FMN-dep_DH"/>
</dbReference>
<evidence type="ECO:0000259" key="2">
    <source>
        <dbReference type="Pfam" id="PF01070"/>
    </source>
</evidence>
<gene>
    <name evidence="3" type="ORF">A1O5_05767</name>
</gene>
<dbReference type="EMBL" id="AMGX01000008">
    <property type="protein sequence ID" value="EXJ70777.1"/>
    <property type="molecule type" value="Genomic_DNA"/>
</dbReference>
<dbReference type="AlphaFoldDB" id="W9WRD9"/>
<keyword evidence="4" id="KW-1185">Reference proteome</keyword>
<feature type="domain" description="FMN-dependent dehydrogenase" evidence="2">
    <location>
        <begin position="54"/>
        <end position="101"/>
    </location>
</feature>